<dbReference type="InterPro" id="IPR036412">
    <property type="entry name" value="HAD-like_sf"/>
</dbReference>
<feature type="transmembrane region" description="Helical" evidence="11">
    <location>
        <begin position="235"/>
        <end position="254"/>
    </location>
</feature>
<dbReference type="Pfam" id="PF00702">
    <property type="entry name" value="Hydrolase"/>
    <property type="match status" value="1"/>
</dbReference>
<feature type="transmembrane region" description="Helical" evidence="11">
    <location>
        <begin position="266"/>
        <end position="287"/>
    </location>
</feature>
<dbReference type="NCBIfam" id="TIGR01494">
    <property type="entry name" value="ATPase_P-type"/>
    <property type="match status" value="1"/>
</dbReference>
<dbReference type="RefSeq" id="WP_186877774.1">
    <property type="nucleotide sequence ID" value="NZ_JACOPN010000002.1"/>
</dbReference>
<dbReference type="PANTHER" id="PTHR48085:SF5">
    <property type="entry name" value="CADMIUM_ZINC-TRANSPORTING ATPASE HMA4-RELATED"/>
    <property type="match status" value="1"/>
</dbReference>
<evidence type="ECO:0000256" key="10">
    <source>
        <dbReference type="ARBA" id="ARBA00049338"/>
    </source>
</evidence>
<dbReference type="GO" id="GO:0008551">
    <property type="term" value="F:P-type cadmium transporter activity"/>
    <property type="evidence" value="ECO:0007669"/>
    <property type="project" value="UniProtKB-EC"/>
</dbReference>
<evidence type="ECO:0000256" key="9">
    <source>
        <dbReference type="ARBA" id="ARBA00039103"/>
    </source>
</evidence>
<organism evidence="13 14">
    <name type="scientific">Flintibacter faecis</name>
    <dbReference type="NCBI Taxonomy" id="2763047"/>
    <lineage>
        <taxon>Bacteria</taxon>
        <taxon>Bacillati</taxon>
        <taxon>Bacillota</taxon>
        <taxon>Clostridia</taxon>
        <taxon>Eubacteriales</taxon>
        <taxon>Flintibacter</taxon>
    </lineage>
</organism>
<dbReference type="CDD" id="cd07548">
    <property type="entry name" value="P-type_ATPase-Cd_Zn_Co_like"/>
    <property type="match status" value="1"/>
</dbReference>
<evidence type="ECO:0000259" key="12">
    <source>
        <dbReference type="Pfam" id="PF00122"/>
    </source>
</evidence>
<evidence type="ECO:0000256" key="8">
    <source>
        <dbReference type="ARBA" id="ARBA00023136"/>
    </source>
</evidence>
<evidence type="ECO:0000256" key="3">
    <source>
        <dbReference type="ARBA" id="ARBA00022539"/>
    </source>
</evidence>
<evidence type="ECO:0000313" key="13">
    <source>
        <dbReference type="EMBL" id="MBC5716292.1"/>
    </source>
</evidence>
<dbReference type="PRINTS" id="PR00119">
    <property type="entry name" value="CATATPASE"/>
</dbReference>
<dbReference type="Pfam" id="PF00122">
    <property type="entry name" value="E1-E2_ATPase"/>
    <property type="match status" value="1"/>
</dbReference>
<comment type="caution">
    <text evidence="13">The sequence shown here is derived from an EMBL/GenBank/DDBJ whole genome shotgun (WGS) entry which is preliminary data.</text>
</comment>
<evidence type="ECO:0000256" key="11">
    <source>
        <dbReference type="RuleBase" id="RU362081"/>
    </source>
</evidence>
<name>A0A8J6J3J0_9FIRM</name>
<dbReference type="FunFam" id="2.70.150.10:FF:000002">
    <property type="entry name" value="Copper-transporting ATPase 1, putative"/>
    <property type="match status" value="1"/>
</dbReference>
<dbReference type="PANTHER" id="PTHR48085">
    <property type="entry name" value="CADMIUM/ZINC-TRANSPORTING ATPASE HMA2-RELATED"/>
    <property type="match status" value="1"/>
</dbReference>
<dbReference type="InterPro" id="IPR051014">
    <property type="entry name" value="Cation_Transport_ATPase_IB"/>
</dbReference>
<reference evidence="13" key="1">
    <citation type="submission" date="2020-08" db="EMBL/GenBank/DDBJ databases">
        <title>Genome public.</title>
        <authorList>
            <person name="Liu C."/>
            <person name="Sun Q."/>
        </authorList>
    </citation>
    <scope>NUCLEOTIDE SEQUENCE</scope>
    <source>
        <strain evidence="13">BX5</strain>
    </source>
</reference>
<feature type="transmembrane region" description="Helical" evidence="11">
    <location>
        <begin position="33"/>
        <end position="51"/>
    </location>
</feature>
<dbReference type="PROSITE" id="PS00154">
    <property type="entry name" value="ATPASE_E1_E2"/>
    <property type="match status" value="1"/>
</dbReference>
<keyword evidence="3" id="KW-0104">Cadmium</keyword>
<dbReference type="InterPro" id="IPR059000">
    <property type="entry name" value="ATPase_P-type_domA"/>
</dbReference>
<evidence type="ECO:0000256" key="6">
    <source>
        <dbReference type="ARBA" id="ARBA00022967"/>
    </source>
</evidence>
<dbReference type="SUPFAM" id="SSF81653">
    <property type="entry name" value="Calcium ATPase, transduction domain A"/>
    <property type="match status" value="1"/>
</dbReference>
<dbReference type="InterPro" id="IPR044492">
    <property type="entry name" value="P_typ_ATPase_HD_dom"/>
</dbReference>
<gene>
    <name evidence="13" type="primary">cadA</name>
    <name evidence="13" type="ORF">H8S55_02965</name>
</gene>
<sequence length="617" mass="65730">MTRKQKKSLRRIILSAALYVLLLIIGAKDRGWLGLALFLIPYAVIGWDVLWRAVRNIRNGQVFDENFLMAVATVGAFGCGEYSEAVAVMLFYQVGELFQSVAVSRSRKSISDLMDIRPDYANVEREGALVQVDPEEVAVGDTIVIKPGERVPLDGVVAEGTSALDTAALTGESLPRRVSPGQEVISGCINQTGVLRVKVSKPYGESTVAKILDLVENSAAKKAKAENFITRFARYYTPAVVFAALALAILPPVLGFGPFSMWVQRALIFLVVSCPCALVISVPLSFFGGIGGASRVGVLVKGGNYLEALAKTGVVVMDKTGTLTKGSFAVTRIRPVNCSEQELLEWAALAEQFSSHPISLSIRAACRPAPDQSRVTDGAEIAGHGVKAVVDGRTVLAGNEKWMEVNHIRAAQGEKPAGTVVHVAVDGAYAGYLVVADQIKESAAPALKALKEAGVRRTVMLTGDDPAVAQAVGQQLGLDQVHAGLLPGDKVDWVERLLQEKRPGEQLVFVGDGINDAPVLSRADIGVAMGAMGSDAAIEAADVVLMDDDLSKLPVAVRIARKTLAIVHQNIWFALGVKFLVLFLSAIGRANMWMAVFADVGVSVIAILNAGRMLKAK</sequence>
<keyword evidence="11" id="KW-0067">ATP-binding</keyword>
<evidence type="ECO:0000256" key="7">
    <source>
        <dbReference type="ARBA" id="ARBA00022989"/>
    </source>
</evidence>
<keyword evidence="4 11" id="KW-0812">Transmembrane</keyword>
<dbReference type="SFLD" id="SFLDF00027">
    <property type="entry name" value="p-type_atpase"/>
    <property type="match status" value="1"/>
</dbReference>
<dbReference type="GO" id="GO:0005886">
    <property type="term" value="C:plasma membrane"/>
    <property type="evidence" value="ECO:0007669"/>
    <property type="project" value="UniProtKB-SubCell"/>
</dbReference>
<dbReference type="EC" id="7.2.2.21" evidence="9"/>
<evidence type="ECO:0000256" key="1">
    <source>
        <dbReference type="ARBA" id="ARBA00004651"/>
    </source>
</evidence>
<comment type="catalytic activity">
    <reaction evidence="10">
        <text>Cd(2+)(in) + ATP + H2O = Cd(2+)(out) + ADP + phosphate + H(+)</text>
        <dbReference type="Rhea" id="RHEA:12132"/>
        <dbReference type="ChEBI" id="CHEBI:15377"/>
        <dbReference type="ChEBI" id="CHEBI:15378"/>
        <dbReference type="ChEBI" id="CHEBI:30616"/>
        <dbReference type="ChEBI" id="CHEBI:43474"/>
        <dbReference type="ChEBI" id="CHEBI:48775"/>
        <dbReference type="ChEBI" id="CHEBI:456216"/>
        <dbReference type="EC" id="7.2.2.21"/>
    </reaction>
</comment>
<dbReference type="Gene3D" id="3.40.1110.10">
    <property type="entry name" value="Calcium-transporting ATPase, cytoplasmic domain N"/>
    <property type="match status" value="1"/>
</dbReference>
<dbReference type="EMBL" id="JACOPN010000002">
    <property type="protein sequence ID" value="MBC5716292.1"/>
    <property type="molecule type" value="Genomic_DNA"/>
</dbReference>
<keyword evidence="8 11" id="KW-0472">Membrane</keyword>
<dbReference type="GO" id="GO:0005524">
    <property type="term" value="F:ATP binding"/>
    <property type="evidence" value="ECO:0007669"/>
    <property type="project" value="UniProtKB-UniRule"/>
</dbReference>
<dbReference type="InterPro" id="IPR023299">
    <property type="entry name" value="ATPase_P-typ_cyto_dom_N"/>
</dbReference>
<protein>
    <recommendedName>
        <fullName evidence="9">Cd(2+)-exporting ATPase</fullName>
        <ecNumber evidence="9">7.2.2.21</ecNumber>
    </recommendedName>
</protein>
<evidence type="ECO:0000313" key="14">
    <source>
        <dbReference type="Proteomes" id="UP000602260"/>
    </source>
</evidence>
<dbReference type="Proteomes" id="UP000602260">
    <property type="component" value="Unassembled WGS sequence"/>
</dbReference>
<dbReference type="SUPFAM" id="SSF81665">
    <property type="entry name" value="Calcium ATPase, transmembrane domain M"/>
    <property type="match status" value="1"/>
</dbReference>
<proteinExistence type="inferred from homology"/>
<dbReference type="InterPro" id="IPR027256">
    <property type="entry name" value="P-typ_ATPase_IB"/>
</dbReference>
<keyword evidence="7 11" id="KW-1133">Transmembrane helix</keyword>
<feature type="transmembrane region" description="Helical" evidence="11">
    <location>
        <begin position="12"/>
        <end position="27"/>
    </location>
</feature>
<dbReference type="InterPro" id="IPR018303">
    <property type="entry name" value="ATPase_P-typ_P_site"/>
</dbReference>
<dbReference type="Gene3D" id="3.40.50.1000">
    <property type="entry name" value="HAD superfamily/HAD-like"/>
    <property type="match status" value="1"/>
</dbReference>
<dbReference type="InterPro" id="IPR023298">
    <property type="entry name" value="ATPase_P-typ_TM_dom_sf"/>
</dbReference>
<evidence type="ECO:0000256" key="2">
    <source>
        <dbReference type="ARBA" id="ARBA00006024"/>
    </source>
</evidence>
<comment type="subcellular location">
    <subcellularLocation>
        <location evidence="1">Cell membrane</location>
        <topology evidence="1">Multi-pass membrane protein</topology>
    </subcellularLocation>
</comment>
<dbReference type="InterPro" id="IPR023214">
    <property type="entry name" value="HAD_sf"/>
</dbReference>
<dbReference type="NCBIfam" id="TIGR01512">
    <property type="entry name" value="ATPase-IB2_Cd"/>
    <property type="match status" value="1"/>
</dbReference>
<dbReference type="Gene3D" id="2.70.150.10">
    <property type="entry name" value="Calcium-transporting ATPase, cytoplasmic transduction domain A"/>
    <property type="match status" value="1"/>
</dbReference>
<dbReference type="InterPro" id="IPR001757">
    <property type="entry name" value="P_typ_ATPase"/>
</dbReference>
<dbReference type="SUPFAM" id="SSF56784">
    <property type="entry name" value="HAD-like"/>
    <property type="match status" value="1"/>
</dbReference>
<feature type="transmembrane region" description="Helical" evidence="11">
    <location>
        <begin position="593"/>
        <end position="611"/>
    </location>
</feature>
<keyword evidence="5 11" id="KW-0479">Metal-binding</keyword>
<dbReference type="SFLD" id="SFLDG00002">
    <property type="entry name" value="C1.7:_P-type_atpase_like"/>
    <property type="match status" value="1"/>
</dbReference>
<accession>A0A8J6J3J0</accession>
<dbReference type="AlphaFoldDB" id="A0A8J6J3J0"/>
<dbReference type="GO" id="GO:0016887">
    <property type="term" value="F:ATP hydrolysis activity"/>
    <property type="evidence" value="ECO:0007669"/>
    <property type="project" value="InterPro"/>
</dbReference>
<dbReference type="GO" id="GO:0046872">
    <property type="term" value="F:metal ion binding"/>
    <property type="evidence" value="ECO:0007669"/>
    <property type="project" value="UniProtKB-KW"/>
</dbReference>
<feature type="domain" description="P-type ATPase A" evidence="12">
    <location>
        <begin position="117"/>
        <end position="216"/>
    </location>
</feature>
<keyword evidence="14" id="KW-1185">Reference proteome</keyword>
<keyword evidence="11" id="KW-0547">Nucleotide-binding</keyword>
<keyword evidence="11" id="KW-1003">Cell membrane</keyword>
<comment type="similarity">
    <text evidence="2 11">Belongs to the cation transport ATPase (P-type) (TC 3.A.3) family. Type IB subfamily.</text>
</comment>
<feature type="transmembrane region" description="Helical" evidence="11">
    <location>
        <begin position="571"/>
        <end position="587"/>
    </location>
</feature>
<dbReference type="InterPro" id="IPR008250">
    <property type="entry name" value="ATPase_P-typ_transduc_dom_A_sf"/>
</dbReference>
<keyword evidence="6" id="KW-1278">Translocase</keyword>
<evidence type="ECO:0000256" key="4">
    <source>
        <dbReference type="ARBA" id="ARBA00022692"/>
    </source>
</evidence>
<dbReference type="NCBIfam" id="TIGR01525">
    <property type="entry name" value="ATPase-IB_hvy"/>
    <property type="match status" value="1"/>
</dbReference>
<evidence type="ECO:0000256" key="5">
    <source>
        <dbReference type="ARBA" id="ARBA00022723"/>
    </source>
</evidence>
<dbReference type="SFLD" id="SFLDS00003">
    <property type="entry name" value="Haloacid_Dehalogenase"/>
    <property type="match status" value="1"/>
</dbReference>